<accession>A0A2N5SEF8</accession>
<proteinExistence type="predicted"/>
<reference evidence="1 2" key="1">
    <citation type="submission" date="2017-11" db="EMBL/GenBank/DDBJ databases">
        <title>De novo assembly and phasing of dikaryotic genomes from two isolates of Puccinia coronata f. sp. avenae, the causal agent of oat crown rust.</title>
        <authorList>
            <person name="Miller M.E."/>
            <person name="Zhang Y."/>
            <person name="Omidvar V."/>
            <person name="Sperschneider J."/>
            <person name="Schwessinger B."/>
            <person name="Raley C."/>
            <person name="Palmer J.M."/>
            <person name="Garnica D."/>
            <person name="Upadhyaya N."/>
            <person name="Rathjen J."/>
            <person name="Taylor J.M."/>
            <person name="Park R.F."/>
            <person name="Dodds P.N."/>
            <person name="Hirsch C.D."/>
            <person name="Kianian S.F."/>
            <person name="Figueroa M."/>
        </authorList>
    </citation>
    <scope>NUCLEOTIDE SEQUENCE [LARGE SCALE GENOMIC DNA]</scope>
    <source>
        <strain evidence="1">12SD80</strain>
    </source>
</reference>
<evidence type="ECO:0000313" key="1">
    <source>
        <dbReference type="EMBL" id="PLW11594.1"/>
    </source>
</evidence>
<dbReference type="Proteomes" id="UP000235392">
    <property type="component" value="Unassembled WGS sequence"/>
</dbReference>
<organism evidence="1 2">
    <name type="scientific">Puccinia coronata f. sp. avenae</name>
    <dbReference type="NCBI Taxonomy" id="200324"/>
    <lineage>
        <taxon>Eukaryota</taxon>
        <taxon>Fungi</taxon>
        <taxon>Dikarya</taxon>
        <taxon>Basidiomycota</taxon>
        <taxon>Pucciniomycotina</taxon>
        <taxon>Pucciniomycetes</taxon>
        <taxon>Pucciniales</taxon>
        <taxon>Pucciniaceae</taxon>
        <taxon>Puccinia</taxon>
    </lineage>
</organism>
<sequence>MEQPAPTSPLNSTGLPPAKMLVPTQMATEQMAYTAKQTCKLDHSPQWRYWTKGGHPWSRQHPRGAFRTLVYQ</sequence>
<dbReference type="AlphaFoldDB" id="A0A2N5SEF8"/>
<protein>
    <submittedName>
        <fullName evidence="1">Uncharacterized protein</fullName>
    </submittedName>
</protein>
<evidence type="ECO:0000313" key="2">
    <source>
        <dbReference type="Proteomes" id="UP000235392"/>
    </source>
</evidence>
<comment type="caution">
    <text evidence="1">The sequence shown here is derived from an EMBL/GenBank/DDBJ whole genome shotgun (WGS) entry which is preliminary data.</text>
</comment>
<gene>
    <name evidence="1" type="ORF">PCASD_24081</name>
</gene>
<dbReference type="EMBL" id="PGCI01000917">
    <property type="protein sequence ID" value="PLW11594.1"/>
    <property type="molecule type" value="Genomic_DNA"/>
</dbReference>
<name>A0A2N5SEF8_9BASI</name>